<reference evidence="1 2" key="1">
    <citation type="journal article" date="2018" name="Sci. Rep.">
        <title>Comparative analysis of the Pocillopora damicornis genome highlights role of immune system in coral evolution.</title>
        <authorList>
            <person name="Cunning R."/>
            <person name="Bay R.A."/>
            <person name="Gillette P."/>
            <person name="Baker A.C."/>
            <person name="Traylor-Knowles N."/>
        </authorList>
    </citation>
    <scope>NUCLEOTIDE SEQUENCE [LARGE SCALE GENOMIC DNA]</scope>
    <source>
        <strain evidence="1">RSMAS</strain>
        <tissue evidence="1">Whole animal</tissue>
    </source>
</reference>
<name>A0A3M6UL37_POCDA</name>
<evidence type="ECO:0000313" key="1">
    <source>
        <dbReference type="EMBL" id="RMX54381.1"/>
    </source>
</evidence>
<gene>
    <name evidence="1" type="ORF">pdam_00024778</name>
</gene>
<organism evidence="1 2">
    <name type="scientific">Pocillopora damicornis</name>
    <name type="common">Cauliflower coral</name>
    <name type="synonym">Millepora damicornis</name>
    <dbReference type="NCBI Taxonomy" id="46731"/>
    <lineage>
        <taxon>Eukaryota</taxon>
        <taxon>Metazoa</taxon>
        <taxon>Cnidaria</taxon>
        <taxon>Anthozoa</taxon>
        <taxon>Hexacorallia</taxon>
        <taxon>Scleractinia</taxon>
        <taxon>Astrocoeniina</taxon>
        <taxon>Pocilloporidae</taxon>
        <taxon>Pocillopora</taxon>
    </lineage>
</organism>
<comment type="caution">
    <text evidence="1">The sequence shown here is derived from an EMBL/GenBank/DDBJ whole genome shotgun (WGS) entry which is preliminary data.</text>
</comment>
<dbReference type="EMBL" id="RCHS01001272">
    <property type="protein sequence ID" value="RMX54381.1"/>
    <property type="molecule type" value="Genomic_DNA"/>
</dbReference>
<evidence type="ECO:0000313" key="2">
    <source>
        <dbReference type="Proteomes" id="UP000275408"/>
    </source>
</evidence>
<protein>
    <submittedName>
        <fullName evidence="1">Uncharacterized protein</fullName>
    </submittedName>
</protein>
<dbReference type="Proteomes" id="UP000275408">
    <property type="component" value="Unassembled WGS sequence"/>
</dbReference>
<sequence length="80" mass="9197">MKESGLAFVKRNLYDQFGRILAHSTLEKFLPKQFIYQGKATASQPASQVASNQFAISQNPRQQWNEAEMLMLIDNYSDQK</sequence>
<dbReference type="AlphaFoldDB" id="A0A3M6UL37"/>
<proteinExistence type="predicted"/>
<keyword evidence="2" id="KW-1185">Reference proteome</keyword>
<accession>A0A3M6UL37</accession>